<gene>
    <name evidence="1" type="ORF">N7Z68_08740</name>
</gene>
<reference evidence="1" key="1">
    <citation type="submission" date="2024-05" db="EMBL/GenBank/DDBJ databases">
        <title>Alkalihalobacillus sp. strain MEB203 novel alkaliphilic bacterium from Lonar Lake, India.</title>
        <authorList>
            <person name="Joshi A."/>
            <person name="Thite S."/>
            <person name="Mengade P."/>
        </authorList>
    </citation>
    <scope>NUCLEOTIDE SEQUENCE</scope>
    <source>
        <strain evidence="1">MEB 203</strain>
    </source>
</reference>
<proteinExistence type="predicted"/>
<comment type="caution">
    <text evidence="1">The sequence shown here is derived from an EMBL/GenBank/DDBJ whole genome shotgun (WGS) entry which is preliminary data.</text>
</comment>
<dbReference type="Gene3D" id="3.60.110.10">
    <property type="entry name" value="Carbon-nitrogen hydrolase"/>
    <property type="match status" value="1"/>
</dbReference>
<sequence>MNAHHPWYVLSYAMSKESAILEDCVEQLQQVPEGGIAVLPEYVANSIEYSETAFAKLREVCIEQKISVITTLNIVPKDLPHAEAGTNYNTLTVFTKDGEVHTPQAKITPQSFERKQYGEKFPAINVSDYDYLNIVDIDINGEKKKVLFVICSDMYTLMAGVQHIQDLKVDLCIVPGNFGNGAEQAVYRTLNAFRQAGIFETTIFANPYQKLKKPTHTPLVQQATDYTSRDQAEETIELTDWDRIQLVKENVAIYPDEQVPSFVHMASLTTMDKGRMTIGMSRLAVDVKVDKYPKVIYF</sequence>
<protein>
    <recommendedName>
        <fullName evidence="3">CN hydrolase domain-containing protein</fullName>
    </recommendedName>
</protein>
<evidence type="ECO:0008006" key="3">
    <source>
        <dbReference type="Google" id="ProtNLM"/>
    </source>
</evidence>
<evidence type="ECO:0000313" key="1">
    <source>
        <dbReference type="EMBL" id="MDE5413472.1"/>
    </source>
</evidence>
<organism evidence="1 2">
    <name type="scientific">Alkalihalobacterium chitinilyticum</name>
    <dbReference type="NCBI Taxonomy" id="2980103"/>
    <lineage>
        <taxon>Bacteria</taxon>
        <taxon>Bacillati</taxon>
        <taxon>Bacillota</taxon>
        <taxon>Bacilli</taxon>
        <taxon>Bacillales</taxon>
        <taxon>Bacillaceae</taxon>
        <taxon>Alkalihalobacterium</taxon>
    </lineage>
</organism>
<accession>A0ABT5VFI6</accession>
<dbReference type="EMBL" id="JAOTPO010000005">
    <property type="protein sequence ID" value="MDE5413472.1"/>
    <property type="molecule type" value="Genomic_DNA"/>
</dbReference>
<evidence type="ECO:0000313" key="2">
    <source>
        <dbReference type="Proteomes" id="UP001148125"/>
    </source>
</evidence>
<name>A0ABT5VFI6_9BACI</name>
<dbReference type="InterPro" id="IPR036526">
    <property type="entry name" value="C-N_Hydrolase_sf"/>
</dbReference>
<keyword evidence="2" id="KW-1185">Reference proteome</keyword>
<dbReference type="RefSeq" id="WP_275118099.1">
    <property type="nucleotide sequence ID" value="NZ_JAOTPO010000005.1"/>
</dbReference>
<dbReference type="SUPFAM" id="SSF56317">
    <property type="entry name" value="Carbon-nitrogen hydrolase"/>
    <property type="match status" value="1"/>
</dbReference>
<dbReference type="Proteomes" id="UP001148125">
    <property type="component" value="Unassembled WGS sequence"/>
</dbReference>